<gene>
    <name evidence="1" type="ORF">L6452_22316</name>
</gene>
<dbReference type="EMBL" id="CM042053">
    <property type="protein sequence ID" value="KAI3715337.1"/>
    <property type="molecule type" value="Genomic_DNA"/>
</dbReference>
<organism evidence="1 2">
    <name type="scientific">Arctium lappa</name>
    <name type="common">Greater burdock</name>
    <name type="synonym">Lappa major</name>
    <dbReference type="NCBI Taxonomy" id="4217"/>
    <lineage>
        <taxon>Eukaryota</taxon>
        <taxon>Viridiplantae</taxon>
        <taxon>Streptophyta</taxon>
        <taxon>Embryophyta</taxon>
        <taxon>Tracheophyta</taxon>
        <taxon>Spermatophyta</taxon>
        <taxon>Magnoliopsida</taxon>
        <taxon>eudicotyledons</taxon>
        <taxon>Gunneridae</taxon>
        <taxon>Pentapetalae</taxon>
        <taxon>asterids</taxon>
        <taxon>campanulids</taxon>
        <taxon>Asterales</taxon>
        <taxon>Asteraceae</taxon>
        <taxon>Carduoideae</taxon>
        <taxon>Cardueae</taxon>
        <taxon>Arctiinae</taxon>
        <taxon>Arctium</taxon>
    </lineage>
</organism>
<protein>
    <submittedName>
        <fullName evidence="1">Uncharacterized protein</fullName>
    </submittedName>
</protein>
<evidence type="ECO:0000313" key="2">
    <source>
        <dbReference type="Proteomes" id="UP001055879"/>
    </source>
</evidence>
<keyword evidence="2" id="KW-1185">Reference proteome</keyword>
<reference evidence="2" key="1">
    <citation type="journal article" date="2022" name="Mol. Ecol. Resour.">
        <title>The genomes of chicory, endive, great burdock and yacon provide insights into Asteraceae palaeo-polyploidization history and plant inulin production.</title>
        <authorList>
            <person name="Fan W."/>
            <person name="Wang S."/>
            <person name="Wang H."/>
            <person name="Wang A."/>
            <person name="Jiang F."/>
            <person name="Liu H."/>
            <person name="Zhao H."/>
            <person name="Xu D."/>
            <person name="Zhang Y."/>
        </authorList>
    </citation>
    <scope>NUCLEOTIDE SEQUENCE [LARGE SCALE GENOMIC DNA]</scope>
    <source>
        <strain evidence="2">cv. Niubang</strain>
    </source>
</reference>
<accession>A0ACB9AYV6</accession>
<proteinExistence type="predicted"/>
<dbReference type="Proteomes" id="UP001055879">
    <property type="component" value="Linkage Group LG07"/>
</dbReference>
<sequence>MYINISTSRWHTTNAKHTLLCDRTKMGIEVGESSGAEASSSREDADPGTAPTSTSNVVRRRFPLAAQPELEQDFADSAMDKPWCLVEKEVGVGD</sequence>
<reference evidence="1 2" key="2">
    <citation type="journal article" date="2022" name="Mol. Ecol. Resour.">
        <title>The genomes of chicory, endive, great burdock and yacon provide insights into Asteraceae paleo-polyploidization history and plant inulin production.</title>
        <authorList>
            <person name="Fan W."/>
            <person name="Wang S."/>
            <person name="Wang H."/>
            <person name="Wang A."/>
            <person name="Jiang F."/>
            <person name="Liu H."/>
            <person name="Zhao H."/>
            <person name="Xu D."/>
            <person name="Zhang Y."/>
        </authorList>
    </citation>
    <scope>NUCLEOTIDE SEQUENCE [LARGE SCALE GENOMIC DNA]</scope>
    <source>
        <strain evidence="2">cv. Niubang</strain>
    </source>
</reference>
<evidence type="ECO:0000313" key="1">
    <source>
        <dbReference type="EMBL" id="KAI3715337.1"/>
    </source>
</evidence>
<comment type="caution">
    <text evidence="1">The sequence shown here is derived from an EMBL/GenBank/DDBJ whole genome shotgun (WGS) entry which is preliminary data.</text>
</comment>
<name>A0ACB9AYV6_ARCLA</name>